<organism evidence="2">
    <name type="scientific">Tunturiibacter gelidiferens</name>
    <dbReference type="NCBI Taxonomy" id="3069689"/>
    <lineage>
        <taxon>Bacteria</taxon>
        <taxon>Pseudomonadati</taxon>
        <taxon>Acidobacteriota</taxon>
        <taxon>Terriglobia</taxon>
        <taxon>Terriglobales</taxon>
        <taxon>Acidobacteriaceae</taxon>
        <taxon>Tunturiibacter</taxon>
    </lineage>
</organism>
<reference evidence="2" key="2">
    <citation type="journal article" date="2024" name="Environ. Microbiol.">
        <title>Genome analysis and description of Tunturibacter gen. nov. expands the diversity of Terriglobia in tundra soils.</title>
        <authorList>
            <person name="Messyasz A."/>
            <person name="Mannisto M.K."/>
            <person name="Kerkhof L.J."/>
            <person name="Haggblom M.M."/>
        </authorList>
    </citation>
    <scope>NUCLEOTIDE SEQUENCE</scope>
    <source>
        <strain evidence="2">M8UP39</strain>
    </source>
</reference>
<dbReference type="PANTHER" id="PTHR45588:SF1">
    <property type="entry name" value="WW DOMAIN-CONTAINING PROTEIN"/>
    <property type="match status" value="1"/>
</dbReference>
<evidence type="ECO:0000256" key="1">
    <source>
        <dbReference type="SAM" id="SignalP"/>
    </source>
</evidence>
<feature type="chain" id="PRO_5043313789" description="Tetratricopeptide repeat protein" evidence="1">
    <location>
        <begin position="20"/>
        <end position="552"/>
    </location>
</feature>
<keyword evidence="1" id="KW-0732">Signal</keyword>
<accession>A0AAU7Z356</accession>
<proteinExistence type="predicted"/>
<evidence type="ECO:0000313" key="2">
    <source>
        <dbReference type="EMBL" id="XCB23274.1"/>
    </source>
</evidence>
<feature type="signal peptide" evidence="1">
    <location>
        <begin position="1"/>
        <end position="19"/>
    </location>
</feature>
<protein>
    <recommendedName>
        <fullName evidence="3">Tetratricopeptide repeat protein</fullName>
    </recommendedName>
</protein>
<dbReference type="KEGG" id="tgi:RBB81_04945"/>
<name>A0AAU7Z356_9BACT</name>
<dbReference type="RefSeq" id="WP_353072924.1">
    <property type="nucleotide sequence ID" value="NZ_CP132938.1"/>
</dbReference>
<evidence type="ECO:0008006" key="3">
    <source>
        <dbReference type="Google" id="ProtNLM"/>
    </source>
</evidence>
<dbReference type="EMBL" id="CP132938">
    <property type="protein sequence ID" value="XCB23274.1"/>
    <property type="molecule type" value="Genomic_DNA"/>
</dbReference>
<gene>
    <name evidence="2" type="ORF">RBB81_04945</name>
</gene>
<dbReference type="Gene3D" id="1.25.40.10">
    <property type="entry name" value="Tetratricopeptide repeat domain"/>
    <property type="match status" value="1"/>
</dbReference>
<sequence length="552" mass="60213">MRKTFLFLGALCAAMCAYAQSMPAEHHHHHDDADRTLGRVSFPTSCAARSQGPMEHGVALLHSFGYTQAEMQFRAIAKDDPGCAMAHWGVAMTKYQELWGEPESAALKTGEEEMAEARRLAAPPAVVTTREQAYIGALSAFFDPKDATFQQRADAYETKMNALHAAYPDDVEGAAFDALAILAAESPIDTSLSHEHEALAILIPLFEAHPDHPGLAHYIIHTCDTPALAPEGLQAAREYAKIAPASAHALHMPGHIFARLGMWQEDINSNVASVKESEKAEAAGQPGAAHQMHAKEFLIYAYLQVGQDQKAKELTYDMRSVGNRMEAMPGMDDMKHGGNRLDNEVRAVYGIEMHDWKTLAAEAPAPGSKEYLKFDTYWGQGVAAGHLKNAKLAASALTEFDKAVEALKKSPYASRISSMEVERNEMVGWQAFAENKPEEAATAMRKAADQQDKLGQGEVDIPAREMLGDLLMMEKRPGEALVEYKMALKLSLNRLNGLLSAGMAAEKDKKPEEARAFYTAAARQTDFGKTSQRTDVAHAVKMAGAAETAMNN</sequence>
<dbReference type="AlphaFoldDB" id="A0AAU7Z356"/>
<reference evidence="2" key="1">
    <citation type="submission" date="2023-08" db="EMBL/GenBank/DDBJ databases">
        <authorList>
            <person name="Messyasz A."/>
            <person name="Mannisto M.K."/>
            <person name="Kerkhof L.J."/>
            <person name="Haggblom M."/>
        </authorList>
    </citation>
    <scope>NUCLEOTIDE SEQUENCE</scope>
    <source>
        <strain evidence="2">M8UP39</strain>
    </source>
</reference>
<dbReference type="InterPro" id="IPR011990">
    <property type="entry name" value="TPR-like_helical_dom_sf"/>
</dbReference>
<dbReference type="PANTHER" id="PTHR45588">
    <property type="entry name" value="TPR DOMAIN-CONTAINING PROTEIN"/>
    <property type="match status" value="1"/>
</dbReference>
<dbReference type="SUPFAM" id="SSF48452">
    <property type="entry name" value="TPR-like"/>
    <property type="match status" value="1"/>
</dbReference>